<gene>
    <name evidence="2" type="ORF">SAMN02743940_2621</name>
</gene>
<evidence type="ECO:0000313" key="2">
    <source>
        <dbReference type="EMBL" id="SIO43777.1"/>
    </source>
</evidence>
<accession>A0A1N6JHX9</accession>
<keyword evidence="1" id="KW-0732">Signal</keyword>
<dbReference type="AlphaFoldDB" id="A0A1N6JHX9"/>
<keyword evidence="3" id="KW-1185">Reference proteome</keyword>
<dbReference type="Proteomes" id="UP000185062">
    <property type="component" value="Unassembled WGS sequence"/>
</dbReference>
<feature type="chain" id="PRO_5009936783" evidence="1">
    <location>
        <begin position="25"/>
        <end position="287"/>
    </location>
</feature>
<evidence type="ECO:0000313" key="3">
    <source>
        <dbReference type="Proteomes" id="UP000185062"/>
    </source>
</evidence>
<evidence type="ECO:0000256" key="1">
    <source>
        <dbReference type="SAM" id="SignalP"/>
    </source>
</evidence>
<dbReference type="EMBL" id="FSRO01000001">
    <property type="protein sequence ID" value="SIO43777.1"/>
    <property type="molecule type" value="Genomic_DNA"/>
</dbReference>
<organism evidence="2 3">
    <name type="scientific">Nitrosomonas cryotolerans ATCC 49181</name>
    <dbReference type="NCBI Taxonomy" id="1131553"/>
    <lineage>
        <taxon>Bacteria</taxon>
        <taxon>Pseudomonadati</taxon>
        <taxon>Pseudomonadota</taxon>
        <taxon>Betaproteobacteria</taxon>
        <taxon>Nitrosomonadales</taxon>
        <taxon>Nitrosomonadaceae</taxon>
        <taxon>Nitrosomonas</taxon>
    </lineage>
</organism>
<reference evidence="2 3" key="1">
    <citation type="submission" date="2016-12" db="EMBL/GenBank/DDBJ databases">
        <authorList>
            <person name="Song W.-J."/>
            <person name="Kurnit D.M."/>
        </authorList>
    </citation>
    <scope>NUCLEOTIDE SEQUENCE [LARGE SCALE GENOMIC DNA]</scope>
    <source>
        <strain evidence="2 3">ATCC 49181</strain>
    </source>
</reference>
<proteinExistence type="predicted"/>
<protein>
    <submittedName>
        <fullName evidence="2">Uncharacterized protein</fullName>
    </submittedName>
</protein>
<feature type="signal peptide" evidence="1">
    <location>
        <begin position="1"/>
        <end position="24"/>
    </location>
</feature>
<dbReference type="eggNOG" id="COG3509">
    <property type="taxonomic scope" value="Bacteria"/>
</dbReference>
<name>A0A1N6JHX9_9PROT</name>
<sequence>MKNGLRCFVLSFCLLLGNSSLVLADTNSDIETIFNWAENHYPELFVDHQVTQSVEPWRFRYYPATDIYVGMKDNEIFVLGGPWGHEHPTFIETTASLLSHISTTGENGSIAGCNTTDVPAGMVFSQNGDVVQVTTNGQCIALPDDANSNLCAVPSSPARTGISVLGSNRMTSSEIKGISIDMPGMPNPAGALQDSFAGTYCTMNAPEQTANLIVNMDVCYDMTTQFESFQDIPGMITINPPVTFSFAGTATSQVVGDCFATNATAIFDAFTEESWFRQADGSFAQIR</sequence>